<feature type="chain" id="PRO_5018672794" description="SPOR domain-containing protein" evidence="2">
    <location>
        <begin position="21"/>
        <end position="235"/>
    </location>
</feature>
<proteinExistence type="predicted"/>
<feature type="region of interest" description="Disordered" evidence="1">
    <location>
        <begin position="69"/>
        <end position="132"/>
    </location>
</feature>
<dbReference type="GeneID" id="85013141"/>
<feature type="compositionally biased region" description="Basic and acidic residues" evidence="1">
    <location>
        <begin position="95"/>
        <end position="129"/>
    </location>
</feature>
<dbReference type="RefSeq" id="WP_018920459.1">
    <property type="nucleotide sequence ID" value="NZ_LR134384.1"/>
</dbReference>
<organism evidence="4 5">
    <name type="scientific">Segatella oris</name>
    <dbReference type="NCBI Taxonomy" id="28135"/>
    <lineage>
        <taxon>Bacteria</taxon>
        <taxon>Pseudomonadati</taxon>
        <taxon>Bacteroidota</taxon>
        <taxon>Bacteroidia</taxon>
        <taxon>Bacteroidales</taxon>
        <taxon>Prevotellaceae</taxon>
        <taxon>Segatella</taxon>
    </lineage>
</organism>
<protein>
    <recommendedName>
        <fullName evidence="3">SPOR domain-containing protein</fullName>
    </recommendedName>
</protein>
<evidence type="ECO:0000313" key="4">
    <source>
        <dbReference type="EMBL" id="VEH16372.1"/>
    </source>
</evidence>
<sequence>MKKFAWLLGVMICMVIPTHAQTFLDHLKKNEPGKGTVTVTQSKEIDELVNGSKQTKPQVTNNSKKEIIKNNATTNKTEAAQKETKKPQHVITGDSAKHAESKTESVEKPIERHENTTQKKTEPVNKPQDENEINIPTVDMRKKVMRGSHKIVGYRVQAFSGGNSRLDRQKAEQASTAIKMKYPGQPVYVHFYSPHWICRVGNYRSFEEASEMLRKVKALGYHQACIVKGKITVQY</sequence>
<evidence type="ECO:0000313" key="5">
    <source>
        <dbReference type="Proteomes" id="UP000274578"/>
    </source>
</evidence>
<dbReference type="EMBL" id="LR134384">
    <property type="protein sequence ID" value="VEH16372.1"/>
    <property type="molecule type" value="Genomic_DNA"/>
</dbReference>
<dbReference type="InterPro" id="IPR036680">
    <property type="entry name" value="SPOR-like_sf"/>
</dbReference>
<keyword evidence="2" id="KW-0732">Signal</keyword>
<dbReference type="KEGG" id="poc:NCTC13071_02397"/>
<dbReference type="InterPro" id="IPR007730">
    <property type="entry name" value="SPOR-like_dom"/>
</dbReference>
<reference evidence="4 5" key="1">
    <citation type="submission" date="2018-12" db="EMBL/GenBank/DDBJ databases">
        <authorList>
            <consortium name="Pathogen Informatics"/>
        </authorList>
    </citation>
    <scope>NUCLEOTIDE SEQUENCE [LARGE SCALE GENOMIC DNA]</scope>
    <source>
        <strain evidence="4 5">NCTC13071</strain>
    </source>
</reference>
<feature type="domain" description="SPOR" evidence="3">
    <location>
        <begin position="153"/>
        <end position="228"/>
    </location>
</feature>
<evidence type="ECO:0000256" key="2">
    <source>
        <dbReference type="SAM" id="SignalP"/>
    </source>
</evidence>
<dbReference type="Proteomes" id="UP000274578">
    <property type="component" value="Chromosome 1"/>
</dbReference>
<evidence type="ECO:0000256" key="1">
    <source>
        <dbReference type="SAM" id="MobiDB-lite"/>
    </source>
</evidence>
<name>A0A3S5EPF6_9BACT</name>
<dbReference type="Pfam" id="PF05036">
    <property type="entry name" value="SPOR"/>
    <property type="match status" value="1"/>
</dbReference>
<gene>
    <name evidence="4" type="ORF">NCTC13071_02397</name>
</gene>
<dbReference type="Gene3D" id="3.30.70.1070">
    <property type="entry name" value="Sporulation related repeat"/>
    <property type="match status" value="1"/>
</dbReference>
<feature type="signal peptide" evidence="2">
    <location>
        <begin position="1"/>
        <end position="20"/>
    </location>
</feature>
<dbReference type="GO" id="GO:0042834">
    <property type="term" value="F:peptidoglycan binding"/>
    <property type="evidence" value="ECO:0007669"/>
    <property type="project" value="InterPro"/>
</dbReference>
<dbReference type="SUPFAM" id="SSF110997">
    <property type="entry name" value="Sporulation related repeat"/>
    <property type="match status" value="1"/>
</dbReference>
<evidence type="ECO:0000259" key="3">
    <source>
        <dbReference type="Pfam" id="PF05036"/>
    </source>
</evidence>
<accession>A0A3S5EPF6</accession>
<dbReference type="AlphaFoldDB" id="A0A3S5EPF6"/>